<organism evidence="2 3">
    <name type="scientific">Cucurbita moschata</name>
    <name type="common">Winter crookneck squash</name>
    <name type="synonym">Cucurbita pepo var. moschata</name>
    <dbReference type="NCBI Taxonomy" id="3662"/>
    <lineage>
        <taxon>Eukaryota</taxon>
        <taxon>Viridiplantae</taxon>
        <taxon>Streptophyta</taxon>
        <taxon>Embryophyta</taxon>
        <taxon>Tracheophyta</taxon>
        <taxon>Spermatophyta</taxon>
        <taxon>Magnoliopsida</taxon>
        <taxon>eudicotyledons</taxon>
        <taxon>Gunneridae</taxon>
        <taxon>Pentapetalae</taxon>
        <taxon>rosids</taxon>
        <taxon>fabids</taxon>
        <taxon>Cucurbitales</taxon>
        <taxon>Cucurbitaceae</taxon>
        <taxon>Cucurbiteae</taxon>
        <taxon>Cucurbita</taxon>
    </lineage>
</organism>
<dbReference type="InterPro" id="IPR004158">
    <property type="entry name" value="DUF247_pln"/>
</dbReference>
<keyword evidence="1" id="KW-0472">Membrane</keyword>
<dbReference type="GeneID" id="111462973"/>
<dbReference type="PANTHER" id="PTHR31170">
    <property type="entry name" value="BNAC04G53230D PROTEIN"/>
    <property type="match status" value="1"/>
</dbReference>
<dbReference type="Pfam" id="PF03140">
    <property type="entry name" value="DUF247"/>
    <property type="match status" value="1"/>
</dbReference>
<keyword evidence="1" id="KW-1133">Transmembrane helix</keyword>
<dbReference type="Proteomes" id="UP000504609">
    <property type="component" value="Unplaced"/>
</dbReference>
<gene>
    <name evidence="3" type="primary">LOC111462973</name>
</gene>
<dbReference type="PANTHER" id="PTHR31170:SF25">
    <property type="entry name" value="BNAA09G04570D PROTEIN"/>
    <property type="match status" value="1"/>
</dbReference>
<evidence type="ECO:0000313" key="2">
    <source>
        <dbReference type="Proteomes" id="UP000504609"/>
    </source>
</evidence>
<accession>A0A6J1HHH2</accession>
<sequence length="261" mass="30259">MEEYAPVNNKECTIYRVPKLLLKKNKRVYTLQVISICPLHHHNLFLYQRIHEIYTDFLMLKNQISFFTLQHLYDLIFYSYILSQVGVTIKKAGDAKFVMDISFKNEVFKIPPLGIDDNFETMIRNLIAFEQISLAKENKCIQYITFMDYLISTEEDVNLLENAGIIINDIGGSANEVAKLFNDLCKFATVPHDTYFNIISASLHEHCNKRWNSAKAILKRDYFYTPWACVAAFGAVSVIILALLQTIFSDIFTFHESSDFF</sequence>
<protein>
    <submittedName>
        <fullName evidence="3">UPF0481 protein At3g02645</fullName>
    </submittedName>
</protein>
<keyword evidence="2" id="KW-1185">Reference proteome</keyword>
<dbReference type="AlphaFoldDB" id="A0A6J1HHH2"/>
<reference evidence="3" key="1">
    <citation type="submission" date="2025-08" db="UniProtKB">
        <authorList>
            <consortium name="RefSeq"/>
        </authorList>
    </citation>
    <scope>IDENTIFICATION</scope>
    <source>
        <tissue evidence="3">Young leaves</tissue>
    </source>
</reference>
<dbReference type="RefSeq" id="XP_022962574.1">
    <property type="nucleotide sequence ID" value="XM_023106806.1"/>
</dbReference>
<evidence type="ECO:0000313" key="3">
    <source>
        <dbReference type="RefSeq" id="XP_022962574.1"/>
    </source>
</evidence>
<keyword evidence="1" id="KW-0812">Transmembrane</keyword>
<evidence type="ECO:0000256" key="1">
    <source>
        <dbReference type="SAM" id="Phobius"/>
    </source>
</evidence>
<feature type="transmembrane region" description="Helical" evidence="1">
    <location>
        <begin position="222"/>
        <end position="244"/>
    </location>
</feature>
<dbReference type="KEGG" id="cmos:111462973"/>
<name>A0A6J1HHH2_CUCMO</name>
<proteinExistence type="predicted"/>